<keyword evidence="9" id="KW-0511">Multifunctional enzyme</keyword>
<evidence type="ECO:0000256" key="9">
    <source>
        <dbReference type="ARBA" id="ARBA00023268"/>
    </source>
</evidence>
<dbReference type="InterPro" id="IPR039569">
    <property type="entry name" value="FAS1-like_DH_region"/>
</dbReference>
<dbReference type="InterPro" id="IPR001227">
    <property type="entry name" value="Ac_transferase_dom_sf"/>
</dbReference>
<dbReference type="Gene3D" id="3.10.129.10">
    <property type="entry name" value="Hotdog Thioesterase"/>
    <property type="match status" value="2"/>
</dbReference>
<dbReference type="InterPro" id="IPR002539">
    <property type="entry name" value="MaoC-like_dom"/>
</dbReference>
<dbReference type="InterPro" id="IPR050830">
    <property type="entry name" value="Fungal_FAS"/>
</dbReference>
<dbReference type="EMBL" id="ML732274">
    <property type="protein sequence ID" value="KAB8071372.1"/>
    <property type="molecule type" value="Genomic_DNA"/>
</dbReference>
<evidence type="ECO:0000256" key="4">
    <source>
        <dbReference type="ARBA" id="ARBA00022801"/>
    </source>
</evidence>
<dbReference type="InterPro" id="IPR032088">
    <property type="entry name" value="SAT"/>
</dbReference>
<dbReference type="GO" id="GO:0006633">
    <property type="term" value="P:fatty acid biosynthetic process"/>
    <property type="evidence" value="ECO:0007669"/>
    <property type="project" value="InterPro"/>
</dbReference>
<comment type="catalytic activity">
    <reaction evidence="15">
        <text>holo-[ACP] + acetyl-CoA = acetyl-[ACP] + CoA</text>
        <dbReference type="Rhea" id="RHEA:41788"/>
        <dbReference type="Rhea" id="RHEA-COMP:9621"/>
        <dbReference type="Rhea" id="RHEA-COMP:9685"/>
        <dbReference type="ChEBI" id="CHEBI:57287"/>
        <dbReference type="ChEBI" id="CHEBI:57288"/>
        <dbReference type="ChEBI" id="CHEBI:64479"/>
        <dbReference type="ChEBI" id="CHEBI:78446"/>
        <dbReference type="EC" id="2.3.1.38"/>
    </reaction>
</comment>
<evidence type="ECO:0000259" key="18">
    <source>
        <dbReference type="SMART" id="SM00827"/>
    </source>
</evidence>
<evidence type="ECO:0000256" key="3">
    <source>
        <dbReference type="ARBA" id="ARBA00022679"/>
    </source>
</evidence>
<keyword evidence="8" id="KW-0456">Lyase</keyword>
<protein>
    <submittedName>
        <fullName evidence="19">Acyl transferase domain-containing protein</fullName>
    </submittedName>
</protein>
<dbReference type="GO" id="GO:0004313">
    <property type="term" value="F:[acyl-carrier-protein] S-acetyltransferase activity"/>
    <property type="evidence" value="ECO:0007669"/>
    <property type="project" value="UniProtKB-EC"/>
</dbReference>
<comment type="similarity">
    <text evidence="2 16">Belongs to the fungal fatty acid synthetase subunit beta family.</text>
</comment>
<evidence type="ECO:0000313" key="20">
    <source>
        <dbReference type="Proteomes" id="UP000326565"/>
    </source>
</evidence>
<dbReference type="SUPFAM" id="SSF52151">
    <property type="entry name" value="FabD/lysophospholipase-like"/>
    <property type="match status" value="2"/>
</dbReference>
<dbReference type="Pfam" id="PF13452">
    <property type="entry name" value="FAS1_DH_region"/>
    <property type="match status" value="1"/>
</dbReference>
<name>A0A5N5WWB1_9EURO</name>
<evidence type="ECO:0000256" key="5">
    <source>
        <dbReference type="ARBA" id="ARBA00022857"/>
    </source>
</evidence>
<dbReference type="Proteomes" id="UP000326565">
    <property type="component" value="Unassembled WGS sequence"/>
</dbReference>
<dbReference type="InterPro" id="IPR014043">
    <property type="entry name" value="Acyl_transferase_dom"/>
</dbReference>
<dbReference type="PRINTS" id="PR01483">
    <property type="entry name" value="FASYNTHASE"/>
</dbReference>
<evidence type="ECO:0000256" key="16">
    <source>
        <dbReference type="PIRNR" id="PIRNR005562"/>
    </source>
</evidence>
<dbReference type="FunFam" id="3.40.366.10:FF:000006">
    <property type="entry name" value="Fatty acid synthase beta subunit dehydratase"/>
    <property type="match status" value="1"/>
</dbReference>
<dbReference type="GO" id="GO:0004312">
    <property type="term" value="F:fatty acid synthase activity"/>
    <property type="evidence" value="ECO:0007669"/>
    <property type="project" value="InterPro"/>
</dbReference>
<comment type="subunit">
    <text evidence="10">[Alpha(6)beta(6)] hexamers of two multifunctional subunits (alpha and beta).</text>
</comment>
<dbReference type="InterPro" id="IPR003965">
    <property type="entry name" value="Fatty_acid_synthase"/>
</dbReference>
<comment type="catalytic activity">
    <reaction evidence="14">
        <text>a 2,3-saturated acyl-[ACP] + NAD(+) = a (2E)-enoyl-[ACP] + NADH + H(+)</text>
        <dbReference type="Rhea" id="RHEA:10240"/>
        <dbReference type="Rhea" id="RHEA-COMP:9925"/>
        <dbReference type="Rhea" id="RHEA-COMP:9926"/>
        <dbReference type="ChEBI" id="CHEBI:15378"/>
        <dbReference type="ChEBI" id="CHEBI:57540"/>
        <dbReference type="ChEBI" id="CHEBI:57945"/>
        <dbReference type="ChEBI" id="CHEBI:78784"/>
        <dbReference type="ChEBI" id="CHEBI:78785"/>
        <dbReference type="EC" id="1.3.1.9"/>
    </reaction>
</comment>
<accession>A0A5N5WWB1</accession>
<dbReference type="GO" id="GO:0019171">
    <property type="term" value="F:(3R)-hydroxyacyl-[acyl-carrier-protein] dehydratase activity"/>
    <property type="evidence" value="ECO:0007669"/>
    <property type="project" value="UniProtKB-EC"/>
</dbReference>
<dbReference type="GO" id="GO:0004318">
    <property type="term" value="F:enoyl-[acyl-carrier-protein] reductase (NADH) activity"/>
    <property type="evidence" value="ECO:0007669"/>
    <property type="project" value="UniProtKB-UniRule"/>
</dbReference>
<dbReference type="FunFam" id="3.20.20.70:FF:000078">
    <property type="entry name" value="Fatty acid synthase beta subunit dehydratase"/>
    <property type="match status" value="1"/>
</dbReference>
<organism evidence="19 20">
    <name type="scientific">Aspergillus leporis</name>
    <dbReference type="NCBI Taxonomy" id="41062"/>
    <lineage>
        <taxon>Eukaryota</taxon>
        <taxon>Fungi</taxon>
        <taxon>Dikarya</taxon>
        <taxon>Ascomycota</taxon>
        <taxon>Pezizomycotina</taxon>
        <taxon>Eurotiomycetes</taxon>
        <taxon>Eurotiomycetidae</taxon>
        <taxon>Eurotiales</taxon>
        <taxon>Aspergillaceae</taxon>
        <taxon>Aspergillus</taxon>
        <taxon>Aspergillus subgen. Circumdati</taxon>
    </lineage>
</organism>
<dbReference type="InterPro" id="IPR013785">
    <property type="entry name" value="Aldolase_TIM"/>
</dbReference>
<dbReference type="OrthoDB" id="4251012at2759"/>
<dbReference type="Gene3D" id="6.10.140.1400">
    <property type="match status" value="1"/>
</dbReference>
<evidence type="ECO:0000256" key="2">
    <source>
        <dbReference type="ARBA" id="ARBA00010009"/>
    </source>
</evidence>
<dbReference type="PANTHER" id="PTHR10982:SF21">
    <property type="entry name" value="FATTY ACID SYNTHASE SUBUNIT BETA"/>
    <property type="match status" value="1"/>
</dbReference>
<evidence type="ECO:0000256" key="6">
    <source>
        <dbReference type="ARBA" id="ARBA00023002"/>
    </source>
</evidence>
<dbReference type="InterPro" id="IPR029069">
    <property type="entry name" value="HotDog_dom_sf"/>
</dbReference>
<sequence length="2042" mass="226580">MDSALSAVPASFSTSIDLYLQYKHIDMTLPIPSTYFTLLQYQNTSNIQTSAELALAFIEFLLSQPNVVSSALAALLRAFDYEFLTKTDIHSLVAELSPNPEQRRHWLRIYYVAVNVQWECGPEGKTKIVGESRSSFFQNAETKHFQLMAVFGGQGDASRTCIHELSELYATYQPMLQRFLRTLGSKLADLSRLPECRLFYQGRHFDIETWVTDATTIPDVEFVASAPVSVPLIGLLSLARYSVTCQILGLSPGELRERFCATTGHSQGLLISIAIAVSDSWESFHDTCRLTLEALFWLGWECHHHAPRSITPAVRMTSENDDGEYDISSYMLSVRGATRNQIDDILSRINRCLPSETHLYLSLVNARDQFVVAGPISSLTHLDSYLRAESASGAEQNRIPFGSRIPFLQHEFLSISTPFHTPYLRAAVESMKTRFADRKFPPQQLLIPVYHTRTGQDLREANEDILHLAFDAIAREICDWPTAIASPSDGNARRPFVSHIVVFDRGGLGSLVKKIKEGQGVRVIQAADLDSRDPEIGTMKDLFSPYSLESSAKSQAWGQRFQPRLTTGVNVGLETRLTRLLGTPPIMVAGMTPTTVHWDFVSAIMNAGYHAELAGGGHYNAPSMASAIYNLARSIPAGRGITCNLIYANPRAIKWQVALLHRLSQKGVPIDGLTLGAGVPSLEVVTEYIQTLGLRHISFKPGSIEAIRHVIDIAKAHPDFPVILQWTGGRAGGHHSYEDFHDPIVSTYGSIRQQPNIYLVAGSGFGSGDSIYPYLTGSWSVPMGYAPMPFDGVLLGSCMMIASEAHTSQAVKNVITATPGVKDHEWEKTYQGPAGGVITVKSEMGEPIHKIANRGVLLWADMDKTVFNLPRKDRVAYLTEHRNMLVNRLNADFAKPWFGRNLKGDAVNLKEMTYMEVLTRLVDLMYIQHQQRWIDPSYVRVTFEFAIRTLERLPANLNNLVNLSQAVLREDPARFLRQFATICAAAAEDLLHPEDVSFFLMQTKKDGQKPVNFIPILNDDFEFYFKKDSLWQSEDIDAVIDQDAGRVCILHGPVAAQYSCDRGQSAKEILDTIITTLIAQLQRDMSTEELTIGIDSGLVTPDSWSTVSPGVKEFAMDYISTPSSTTVSEPTDEQPIYPATFCYSPGRNGPAWVQAVLNDKFVIQGGIRQRNPFCEYVEACPEPIIYYNSNCSEISILVRDHFDMTSTVKIACHNGVDVNVEVHPPYQTDALRLFYRFNPSSVPALDEVIEGRNQRIKSFYSKLWFGEDSISNRTVHDTFYGPSMLLTRELIETFTKAVGAAFPDHRTTQTGSDILPISVGIILAWDVMSRPLVLGEIEGDLLRLVHRSNTFEYAADAAPLRLGETISSQSRVQAILIEDAGKVAVVEGHIIRSGKPVLTLTSTFLIRGSFDKVENTFQRVKLSDLTLHLPSNVEEEVLKHRKWFHPLSCLPSLVNKTVIFNVESHVTYKENGHTNLRVNGSAHCRVQGHELRQIADVGFTCDDCLGNPVLEFLERKGAAKAARTDFSTPGWSGQSSFEVRMPASNQDYAQASKDLNPIHVSTIFAKLAQLPGTLSHGMYTSAIVNAVLEHLVVQGNRARIRRFSAKFLEMVMPSEKLSVSLQHTGMVEGRMRFAVGAFRMTNGEKVLDAEAEVEQPATAYLFTGQGSQSKGMGMDLYNTSRSAKALWDDIDAHLYNAYGWSILDIVRDNPKTLRVHFGGKQGRKIRQNYLSITTETELPNGVRTQEPVLGGLTPTSTSYTFHDPRGLLYSTQFAQPTILLFEAAAFAEMRARGYVSREAMYAGHSLGEYGALSALSKFVPTSTLVELAFYRGLMMQASVARDGEGGTTYSGNVAPTAKLTSIAFDQSSLSTLVRMIVAESRELLEIVNFNVDGEQYVCSGTVNVSNVQGPCLMLTCPSGPKQVQEANDSTNASTTELHSVIHDLLSHARTLPNPIDLQRGKATIPLQGIDVPFHSSHLRSTVDMFRQCLLRAGLLEGNIDFAELEGKYIPNLVAKPFSLDEEYIRQVFELTRSPILGEILGL</sequence>
<keyword evidence="20" id="KW-1185">Reference proteome</keyword>
<evidence type="ECO:0000256" key="14">
    <source>
        <dbReference type="ARBA" id="ARBA00048572"/>
    </source>
</evidence>
<dbReference type="InterPro" id="IPR016035">
    <property type="entry name" value="Acyl_Trfase/lysoPLipase"/>
</dbReference>
<keyword evidence="6 16" id="KW-0560">Oxidoreductase</keyword>
<dbReference type="Pfam" id="PF16073">
    <property type="entry name" value="SAT"/>
    <property type="match status" value="1"/>
</dbReference>
<comment type="catalytic activity">
    <reaction evidence="12">
        <text>holo-[ACP] + malonyl-CoA = malonyl-[ACP] + CoA</text>
        <dbReference type="Rhea" id="RHEA:41792"/>
        <dbReference type="Rhea" id="RHEA-COMP:9623"/>
        <dbReference type="Rhea" id="RHEA-COMP:9685"/>
        <dbReference type="ChEBI" id="CHEBI:57287"/>
        <dbReference type="ChEBI" id="CHEBI:57384"/>
        <dbReference type="ChEBI" id="CHEBI:64479"/>
        <dbReference type="ChEBI" id="CHEBI:78449"/>
        <dbReference type="EC" id="2.3.1.39"/>
    </reaction>
</comment>
<dbReference type="Pfam" id="PF01575">
    <property type="entry name" value="MaoC_dehydratas"/>
    <property type="match status" value="1"/>
</dbReference>
<comment type="catalytic activity">
    <reaction evidence="13">
        <text>(9Z)-octadecenoyl-[ACP] + H2O = (9Z)-octadecenoate + holo-[ACP] + H(+)</text>
        <dbReference type="Rhea" id="RHEA:15057"/>
        <dbReference type="Rhea" id="RHEA-COMP:9685"/>
        <dbReference type="Rhea" id="RHEA-COMP:9924"/>
        <dbReference type="ChEBI" id="CHEBI:15377"/>
        <dbReference type="ChEBI" id="CHEBI:15378"/>
        <dbReference type="ChEBI" id="CHEBI:30823"/>
        <dbReference type="ChEBI" id="CHEBI:64479"/>
        <dbReference type="ChEBI" id="CHEBI:78783"/>
        <dbReference type="EC" id="3.1.2.14"/>
    </reaction>
</comment>
<dbReference type="GO" id="GO:0004321">
    <property type="term" value="F:fatty-acyl-CoA synthase activity"/>
    <property type="evidence" value="ECO:0007669"/>
    <property type="project" value="UniProtKB-EC"/>
</dbReference>
<dbReference type="Pfam" id="PF22235">
    <property type="entry name" value="FAS1_thioest_ins"/>
    <property type="match status" value="1"/>
</dbReference>
<dbReference type="Gene3D" id="6.10.60.10">
    <property type="match status" value="1"/>
</dbReference>
<dbReference type="SUPFAM" id="SSF51395">
    <property type="entry name" value="FMN-linked oxidoreductases"/>
    <property type="match status" value="1"/>
</dbReference>
<dbReference type="Gene3D" id="1.20.1050.120">
    <property type="match status" value="1"/>
</dbReference>
<evidence type="ECO:0000256" key="1">
    <source>
        <dbReference type="ARBA" id="ARBA00001055"/>
    </source>
</evidence>
<keyword evidence="7 16" id="KW-0520">NAD</keyword>
<dbReference type="PIRSF" id="PIRSF005562">
    <property type="entry name" value="FAS_yeast_beta"/>
    <property type="match status" value="1"/>
</dbReference>
<evidence type="ECO:0000256" key="13">
    <source>
        <dbReference type="ARBA" id="ARBA00048536"/>
    </source>
</evidence>
<evidence type="ECO:0000313" key="19">
    <source>
        <dbReference type="EMBL" id="KAB8071372.1"/>
    </source>
</evidence>
<proteinExistence type="inferred from homology"/>
<dbReference type="InterPro" id="IPR013565">
    <property type="entry name" value="Fas1/AflB-like_central"/>
</dbReference>
<dbReference type="SMART" id="SM00827">
    <property type="entry name" value="PKS_AT"/>
    <property type="match status" value="1"/>
</dbReference>
<dbReference type="GO" id="GO:0005835">
    <property type="term" value="C:fatty acid synthase complex"/>
    <property type="evidence" value="ECO:0007669"/>
    <property type="project" value="UniProtKB-UniRule"/>
</dbReference>
<dbReference type="CDD" id="cd03447">
    <property type="entry name" value="FAS_MaoC"/>
    <property type="match status" value="1"/>
</dbReference>
<dbReference type="InterPro" id="IPR016452">
    <property type="entry name" value="Fas1/AflB-like"/>
</dbReference>
<dbReference type="GO" id="GO:0004314">
    <property type="term" value="F:[acyl-carrier-protein] S-malonyltransferase activity"/>
    <property type="evidence" value="ECO:0007669"/>
    <property type="project" value="UniProtKB-EC"/>
</dbReference>
<feature type="domain" description="Malonyl-CoA:ACP transacylase (MAT)" evidence="18">
    <location>
        <begin position="1661"/>
        <end position="2016"/>
    </location>
</feature>
<evidence type="ECO:0000256" key="8">
    <source>
        <dbReference type="ARBA" id="ARBA00023239"/>
    </source>
</evidence>
<dbReference type="Gene3D" id="3.20.20.70">
    <property type="entry name" value="Aldolase class I"/>
    <property type="match status" value="1"/>
</dbReference>
<dbReference type="Pfam" id="PF00698">
    <property type="entry name" value="Acyl_transf_1"/>
    <property type="match status" value="1"/>
</dbReference>
<evidence type="ECO:0000256" key="17">
    <source>
        <dbReference type="PIRSR" id="PIRSR005562-1"/>
    </source>
</evidence>
<evidence type="ECO:0000256" key="15">
    <source>
        <dbReference type="ARBA" id="ARBA00048835"/>
    </source>
</evidence>
<keyword evidence="4 16" id="KW-0378">Hydrolase</keyword>
<dbReference type="Gene3D" id="3.40.366.10">
    <property type="entry name" value="Malonyl-Coenzyme A Acyl Carrier Protein, domain 2"/>
    <property type="match status" value="3"/>
</dbReference>
<keyword evidence="3 16" id="KW-0808">Transferase</keyword>
<reference evidence="19 20" key="1">
    <citation type="submission" date="2019-04" db="EMBL/GenBank/DDBJ databases">
        <title>Friends and foes A comparative genomics study of 23 Aspergillus species from section Flavi.</title>
        <authorList>
            <consortium name="DOE Joint Genome Institute"/>
            <person name="Kjaerbolling I."/>
            <person name="Vesth T."/>
            <person name="Frisvad J.C."/>
            <person name="Nybo J.L."/>
            <person name="Theobald S."/>
            <person name="Kildgaard S."/>
            <person name="Isbrandt T."/>
            <person name="Kuo A."/>
            <person name="Sato A."/>
            <person name="Lyhne E.K."/>
            <person name="Kogle M.E."/>
            <person name="Wiebenga A."/>
            <person name="Kun R.S."/>
            <person name="Lubbers R.J."/>
            <person name="Makela M.R."/>
            <person name="Barry K."/>
            <person name="Chovatia M."/>
            <person name="Clum A."/>
            <person name="Daum C."/>
            <person name="Haridas S."/>
            <person name="He G."/>
            <person name="LaButti K."/>
            <person name="Lipzen A."/>
            <person name="Mondo S."/>
            <person name="Riley R."/>
            <person name="Salamov A."/>
            <person name="Simmons B.A."/>
            <person name="Magnuson J.K."/>
            <person name="Henrissat B."/>
            <person name="Mortensen U.H."/>
            <person name="Larsen T.O."/>
            <person name="Devries R.P."/>
            <person name="Grigoriev I.V."/>
            <person name="Machida M."/>
            <person name="Baker S.E."/>
            <person name="Andersen M.R."/>
        </authorList>
    </citation>
    <scope>NUCLEOTIDE SEQUENCE [LARGE SCALE GENOMIC DNA]</scope>
    <source>
        <strain evidence="19 20">CBS 151.66</strain>
    </source>
</reference>
<dbReference type="SUPFAM" id="SSF54637">
    <property type="entry name" value="Thioesterase/thiol ester dehydrase-isomerase"/>
    <property type="match status" value="2"/>
</dbReference>
<evidence type="ECO:0000256" key="12">
    <source>
        <dbReference type="ARBA" id="ARBA00048462"/>
    </source>
</evidence>
<dbReference type="Pfam" id="PF17951">
    <property type="entry name" value="FAS_meander"/>
    <property type="match status" value="1"/>
</dbReference>
<evidence type="ECO:0000256" key="11">
    <source>
        <dbReference type="ARBA" id="ARBA00048237"/>
    </source>
</evidence>
<gene>
    <name evidence="19" type="ORF">BDV29DRAFT_197421</name>
</gene>
<dbReference type="Gene3D" id="6.20.240.10">
    <property type="match status" value="1"/>
</dbReference>
<comment type="catalytic activity">
    <reaction evidence="1">
        <text>a (3R)-hydroxyacyl-[ACP] = a (2E)-enoyl-[ACP] + H2O</text>
        <dbReference type="Rhea" id="RHEA:13097"/>
        <dbReference type="Rhea" id="RHEA-COMP:9925"/>
        <dbReference type="Rhea" id="RHEA-COMP:9945"/>
        <dbReference type="ChEBI" id="CHEBI:15377"/>
        <dbReference type="ChEBI" id="CHEBI:78784"/>
        <dbReference type="ChEBI" id="CHEBI:78827"/>
        <dbReference type="EC" id="4.2.1.59"/>
    </reaction>
</comment>
<dbReference type="PANTHER" id="PTHR10982">
    <property type="entry name" value="MALONYL COA-ACYL CARRIER PROTEIN TRANSACYLASE"/>
    <property type="match status" value="1"/>
</dbReference>
<dbReference type="InterPro" id="IPR040883">
    <property type="entry name" value="FAS_meander"/>
</dbReference>
<keyword evidence="5 16" id="KW-0521">NADP</keyword>
<evidence type="ECO:0000256" key="10">
    <source>
        <dbReference type="ARBA" id="ARBA00033756"/>
    </source>
</evidence>
<evidence type="ECO:0000256" key="7">
    <source>
        <dbReference type="ARBA" id="ARBA00023027"/>
    </source>
</evidence>
<dbReference type="Gene3D" id="1.20.930.70">
    <property type="match status" value="1"/>
</dbReference>
<feature type="active site" description="For acetyltransferase activity" evidence="17">
    <location>
        <position position="266"/>
    </location>
</feature>
<dbReference type="GO" id="GO:0016297">
    <property type="term" value="F:fatty acyl-[ACP] hydrolase activity"/>
    <property type="evidence" value="ECO:0007669"/>
    <property type="project" value="UniProtKB-EC"/>
</dbReference>
<comment type="catalytic activity">
    <reaction evidence="11">
        <text>acetyl-CoA + n malonyl-CoA + 2n NADPH + 4n H(+) = a long-chain-acyl-CoA + n CoA + n CO2 + 2n NADP(+).</text>
        <dbReference type="EC" id="2.3.1.86"/>
    </reaction>
</comment>
<dbReference type="Pfam" id="PF08354">
    <property type="entry name" value="Fas1-AflB-like_hel"/>
    <property type="match status" value="1"/>
</dbReference>
<feature type="active site" description="For malonyltransferase activity" evidence="17">
    <location>
        <position position="1805"/>
    </location>
</feature>